<dbReference type="AlphaFoldDB" id="A0A3N2D6W8"/>
<sequence length="69" mass="8015">MKGQIEIATYSLICDEDLRALGLDTWSRVRWRDVDYDVAAPPLYHHGATRHVRHWSAEIRQRPREVGSG</sequence>
<protein>
    <submittedName>
        <fullName evidence="1">Uncharacterized protein</fullName>
    </submittedName>
</protein>
<dbReference type="Proteomes" id="UP000275356">
    <property type="component" value="Unassembled WGS sequence"/>
</dbReference>
<reference evidence="1 2" key="1">
    <citation type="submission" date="2018-11" db="EMBL/GenBank/DDBJ databases">
        <title>Sequencing the genomes of 1000 actinobacteria strains.</title>
        <authorList>
            <person name="Klenk H.-P."/>
        </authorList>
    </citation>
    <scope>NUCLEOTIDE SEQUENCE [LARGE SCALE GENOMIC DNA]</scope>
    <source>
        <strain evidence="1 2">DSM 13521</strain>
    </source>
</reference>
<evidence type="ECO:0000313" key="2">
    <source>
        <dbReference type="Proteomes" id="UP000275356"/>
    </source>
</evidence>
<name>A0A3N2D6W8_9MICO</name>
<organism evidence="1 2">
    <name type="scientific">Salana multivorans</name>
    <dbReference type="NCBI Taxonomy" id="120377"/>
    <lineage>
        <taxon>Bacteria</taxon>
        <taxon>Bacillati</taxon>
        <taxon>Actinomycetota</taxon>
        <taxon>Actinomycetes</taxon>
        <taxon>Micrococcales</taxon>
        <taxon>Beutenbergiaceae</taxon>
        <taxon>Salana</taxon>
    </lineage>
</organism>
<gene>
    <name evidence="1" type="ORF">EDD28_0069</name>
</gene>
<comment type="caution">
    <text evidence="1">The sequence shown here is derived from an EMBL/GenBank/DDBJ whole genome shotgun (WGS) entry which is preliminary data.</text>
</comment>
<accession>A0A3N2D6W8</accession>
<keyword evidence="2" id="KW-1185">Reference proteome</keyword>
<evidence type="ECO:0000313" key="1">
    <source>
        <dbReference type="EMBL" id="ROR95513.1"/>
    </source>
</evidence>
<proteinExistence type="predicted"/>
<dbReference type="EMBL" id="RKHQ01000001">
    <property type="protein sequence ID" value="ROR95513.1"/>
    <property type="molecule type" value="Genomic_DNA"/>
</dbReference>